<dbReference type="EMBL" id="JBHSFE010000008">
    <property type="protein sequence ID" value="MFC4607830.1"/>
    <property type="molecule type" value="Genomic_DNA"/>
</dbReference>
<feature type="signal peptide" evidence="3">
    <location>
        <begin position="1"/>
        <end position="26"/>
    </location>
</feature>
<name>A0ABV9G0L5_9ACTN</name>
<evidence type="ECO:0000313" key="4">
    <source>
        <dbReference type="EMBL" id="MFC4607830.1"/>
    </source>
</evidence>
<feature type="region of interest" description="Disordered" evidence="1">
    <location>
        <begin position="41"/>
        <end position="66"/>
    </location>
</feature>
<comment type="caution">
    <text evidence="4">The sequence shown here is derived from an EMBL/GenBank/DDBJ whole genome shotgun (WGS) entry which is preliminary data.</text>
</comment>
<evidence type="ECO:0000313" key="5">
    <source>
        <dbReference type="Proteomes" id="UP001595993"/>
    </source>
</evidence>
<accession>A0ABV9G0L5</accession>
<feature type="compositionally biased region" description="Polar residues" evidence="1">
    <location>
        <begin position="195"/>
        <end position="206"/>
    </location>
</feature>
<keyword evidence="5" id="KW-1185">Reference proteome</keyword>
<keyword evidence="2" id="KW-1133">Transmembrane helix</keyword>
<organism evidence="4 5">
    <name type="scientific">Streptomyces maoxianensis</name>
    <dbReference type="NCBI Taxonomy" id="1459942"/>
    <lineage>
        <taxon>Bacteria</taxon>
        <taxon>Bacillati</taxon>
        <taxon>Actinomycetota</taxon>
        <taxon>Actinomycetes</taxon>
        <taxon>Kitasatosporales</taxon>
        <taxon>Streptomycetaceae</taxon>
        <taxon>Streptomyces</taxon>
    </lineage>
</organism>
<dbReference type="Proteomes" id="UP001595993">
    <property type="component" value="Unassembled WGS sequence"/>
</dbReference>
<dbReference type="RefSeq" id="WP_381192953.1">
    <property type="nucleotide sequence ID" value="NZ_JBHSFE010000008.1"/>
</dbReference>
<evidence type="ECO:0000256" key="3">
    <source>
        <dbReference type="SAM" id="SignalP"/>
    </source>
</evidence>
<feature type="region of interest" description="Disordered" evidence="1">
    <location>
        <begin position="193"/>
        <end position="217"/>
    </location>
</feature>
<evidence type="ECO:0000256" key="2">
    <source>
        <dbReference type="SAM" id="Phobius"/>
    </source>
</evidence>
<gene>
    <name evidence="4" type="ORF">ACFO9E_08375</name>
</gene>
<feature type="transmembrane region" description="Helical" evidence="2">
    <location>
        <begin position="395"/>
        <end position="418"/>
    </location>
</feature>
<keyword evidence="3" id="KW-0732">Signal</keyword>
<evidence type="ECO:0000256" key="1">
    <source>
        <dbReference type="SAM" id="MobiDB-lite"/>
    </source>
</evidence>
<feature type="chain" id="PRO_5046634857" evidence="3">
    <location>
        <begin position="27"/>
        <end position="439"/>
    </location>
</feature>
<reference evidence="5" key="1">
    <citation type="journal article" date="2019" name="Int. J. Syst. Evol. Microbiol.">
        <title>The Global Catalogue of Microorganisms (GCM) 10K type strain sequencing project: providing services to taxonomists for standard genome sequencing and annotation.</title>
        <authorList>
            <consortium name="The Broad Institute Genomics Platform"/>
            <consortium name="The Broad Institute Genome Sequencing Center for Infectious Disease"/>
            <person name="Wu L."/>
            <person name="Ma J."/>
        </authorList>
    </citation>
    <scope>NUCLEOTIDE SEQUENCE [LARGE SCALE GENOMIC DNA]</scope>
    <source>
        <strain evidence="5">CGMCC 4.7139</strain>
    </source>
</reference>
<keyword evidence="2" id="KW-0472">Membrane</keyword>
<proteinExistence type="predicted"/>
<sequence>MTRGRAVALSTLALCGLVLGVHPVAAVTTAGSDAVAPYRTAPGAEPVRGSATSADGPSLKPGTYTDTISAGERKHYQVVLDDTSNAFVSTVLAPPPGTEVGVLSGIRVSLASPKGERCSNSSDVTFKGTTARPIAGYATRRIEANRTCQEAGSYLYAVEWIGSDTGPGSAGWPIELKFMSEPGLKADAQAPSAPVTWSSQAPTARTGTAKRLTGGTGFNDAPAVGEGVWRDELSPGESRFYKVPVDWGQQLFLDAELANSPTAQASAVVDGLQMALYNTARGLVDGAGTSYLGKQAAVSLGTAPVAFSHRYRPQVDAISAMRFSGWYYVRVTLDQRIGGTLPMVLRVGVEGDPQPGPAYDGDATAAGFGITEEGREAAEEGLVENGGAQNATLRAVGITGISLGTVLLLGLAAWTAILRGGGTGRRRKAAETVPLPWEP</sequence>
<keyword evidence="2" id="KW-0812">Transmembrane</keyword>
<protein>
    <submittedName>
        <fullName evidence="4">Uncharacterized protein</fullName>
    </submittedName>
</protein>